<accession>A0AA91FEJ0</accession>
<dbReference type="Proteomes" id="UP000093737">
    <property type="component" value="Unassembled WGS sequence"/>
</dbReference>
<protein>
    <submittedName>
        <fullName evidence="1">Uncharacterized protein</fullName>
    </submittedName>
</protein>
<comment type="caution">
    <text evidence="1">The sequence shown here is derived from an EMBL/GenBank/DDBJ whole genome shotgun (WGS) entry which is preliminary data.</text>
</comment>
<dbReference type="EMBL" id="LYTK01000001">
    <property type="protein sequence ID" value="OBQ72369.1"/>
    <property type="molecule type" value="Genomic_DNA"/>
</dbReference>
<name>A0AA91FEJ0_RHILI</name>
<proteinExistence type="predicted"/>
<reference evidence="1 2" key="1">
    <citation type="submission" date="2016-05" db="EMBL/GenBank/DDBJ databases">
        <authorList>
            <person name="Ramsay J.P."/>
        </authorList>
    </citation>
    <scope>NUCLEOTIDE SEQUENCE [LARGE SCALE GENOMIC DNA]</scope>
    <source>
        <strain evidence="1 2">NZP2042</strain>
    </source>
</reference>
<gene>
    <name evidence="1" type="ORF">A8145_06040</name>
</gene>
<evidence type="ECO:0000313" key="2">
    <source>
        <dbReference type="Proteomes" id="UP000093737"/>
    </source>
</evidence>
<organism evidence="1 2">
    <name type="scientific">Rhizobium loti</name>
    <name type="common">Mesorhizobium loti</name>
    <dbReference type="NCBI Taxonomy" id="381"/>
    <lineage>
        <taxon>Bacteria</taxon>
        <taxon>Pseudomonadati</taxon>
        <taxon>Pseudomonadota</taxon>
        <taxon>Alphaproteobacteria</taxon>
        <taxon>Hyphomicrobiales</taxon>
        <taxon>Phyllobacteriaceae</taxon>
        <taxon>Mesorhizobium</taxon>
    </lineage>
</organism>
<dbReference type="AlphaFoldDB" id="A0AA91FEJ0"/>
<evidence type="ECO:0000313" key="1">
    <source>
        <dbReference type="EMBL" id="OBQ72369.1"/>
    </source>
</evidence>
<sequence>MASLARRDPEERADSFYRFSVKCDRLTNLKIEAAARKAGMSVNSFVQRHFETILEAAPVAATVPERFDAPAFAKRHGVTIQAANVWFSLSTHARNGLVQRSLKNLASDVGTTHVERLIEQLIGASTIEVVAPSSGLRPAIYRVPGETAGDA</sequence>